<organism evidence="11">
    <name type="scientific">Candida tenuis (strain ATCC 10573 / BCRC 21748 / CBS 615 / JCM 9827 / NBRC 10315 / NRRL Y-1498 / VKM Y-70)</name>
    <name type="common">Yeast</name>
    <name type="synonym">Yamadazyma tenuis</name>
    <dbReference type="NCBI Taxonomy" id="590646"/>
    <lineage>
        <taxon>Eukaryota</taxon>
        <taxon>Fungi</taxon>
        <taxon>Dikarya</taxon>
        <taxon>Ascomycota</taxon>
        <taxon>Saccharomycotina</taxon>
        <taxon>Pichiomycetes</taxon>
        <taxon>Debaryomycetaceae</taxon>
        <taxon>Yamadazyma</taxon>
    </lineage>
</organism>
<comment type="function">
    <text evidence="7">Lectin involved in the quality control of the secretory pathway. As a member of the endoplasmic reticulum-associated degradation lumenal (ERAD-L) surveillance system, targets misfolded endoplasmic reticulum lumenal glycoproteins for degradation.</text>
</comment>
<dbReference type="eggNOG" id="KOG3394">
    <property type="taxonomic scope" value="Eukaryota"/>
</dbReference>
<feature type="domain" description="MRH" evidence="9">
    <location>
        <begin position="113"/>
        <end position="270"/>
    </location>
</feature>
<keyword evidence="4 7" id="KW-0430">Lectin</keyword>
<keyword evidence="11" id="KW-1185">Reference proteome</keyword>
<dbReference type="PROSITE" id="PS51914">
    <property type="entry name" value="MRH"/>
    <property type="match status" value="1"/>
</dbReference>
<dbReference type="Gene3D" id="2.70.130.10">
    <property type="entry name" value="Mannose-6-phosphate receptor binding domain"/>
    <property type="match status" value="1"/>
</dbReference>
<dbReference type="STRING" id="590646.G3AWV0"/>
<evidence type="ECO:0000313" key="11">
    <source>
        <dbReference type="Proteomes" id="UP000000707"/>
    </source>
</evidence>
<dbReference type="PANTHER" id="PTHR15414">
    <property type="entry name" value="OS-9-RELATED"/>
    <property type="match status" value="1"/>
</dbReference>
<dbReference type="InterPro" id="IPR012913">
    <property type="entry name" value="OS9-like_dom"/>
</dbReference>
<dbReference type="Pfam" id="PF07915">
    <property type="entry name" value="PRKCSH"/>
    <property type="match status" value="1"/>
</dbReference>
<feature type="signal peptide" evidence="8">
    <location>
        <begin position="1"/>
        <end position="19"/>
    </location>
</feature>
<keyword evidence="6" id="KW-1015">Disulfide bond</keyword>
<keyword evidence="5 7" id="KW-0256">Endoplasmic reticulum</keyword>
<evidence type="ECO:0000256" key="8">
    <source>
        <dbReference type="SAM" id="SignalP"/>
    </source>
</evidence>
<evidence type="ECO:0000256" key="5">
    <source>
        <dbReference type="ARBA" id="ARBA00022824"/>
    </source>
</evidence>
<dbReference type="GeneID" id="18246476"/>
<feature type="chain" id="PRO_5003442614" description="Endoplasmic reticulum lectin" evidence="8">
    <location>
        <begin position="20"/>
        <end position="490"/>
    </location>
</feature>
<evidence type="ECO:0000256" key="2">
    <source>
        <dbReference type="ARBA" id="ARBA00009918"/>
    </source>
</evidence>
<dbReference type="KEGG" id="cten:18246476"/>
<protein>
    <recommendedName>
        <fullName evidence="7">Endoplasmic reticulum lectin</fullName>
    </recommendedName>
    <alternativeName>
        <fullName evidence="7">Protein OS-9 homolog</fullName>
    </alternativeName>
</protein>
<sequence length="490" mass="56423">MVSWTRITVFAFWVSLFQASDVEELKFRLKYNHKSANVDIDSWLLGNQPNTSYEMVNINNQDSNVVCFLPNLTDDSVIKQLSEDESKEIRPQRSDKELLRAVMSNFTSYLDTKRCTFTTGLNDGYWTYAYCFGDKVIQFHEDLTAFRESGQHKPENPDFVFVLGRFNGSQSHVPEVVNQGTPDSRVINIEDYEIINDPVVTAGYRSRSPKALRHVLRNGEICDLTQEPRTIEVIYRCAQSSDFKTSVFYVKEQRTCEYTMIVNVRGLCEVEEFAPFADEKVVDIICDVKNTSRGFGLAELAGNELVFPRPNSTQVDIQDFNLIPGGKGFFWGKPKHHGRSESLYDKRFVVFCDKDMRSFIETFPRVFSDSMEFKQESPFPSEDKDRVTWDDTFVAWYEVYNYSGEFLFVVKVARKNNLHTKEITIQLVDPFTMMDQDGDPVEVSIPVESRGLYHFEKFSKEIEQTKTLIVTMTVPGQFAAVTNVAQLNVL</sequence>
<dbReference type="InterPro" id="IPR045149">
    <property type="entry name" value="OS-9-like"/>
</dbReference>
<keyword evidence="7" id="KW-0472">Membrane</keyword>
<evidence type="ECO:0000256" key="6">
    <source>
        <dbReference type="ARBA" id="ARBA00023157"/>
    </source>
</evidence>
<evidence type="ECO:0000256" key="1">
    <source>
        <dbReference type="ARBA" id="ARBA00004367"/>
    </source>
</evidence>
<comment type="subcellular location">
    <subcellularLocation>
        <location evidence="1 7">Endoplasmic reticulum membrane</location>
        <topology evidence="1 7">Peripheral membrane protein</topology>
        <orientation evidence="1 7">Lumenal side</orientation>
    </subcellularLocation>
</comment>
<dbReference type="OrthoDB" id="448954at2759"/>
<dbReference type="EMBL" id="GL996510">
    <property type="protein sequence ID" value="EGV66624.1"/>
    <property type="molecule type" value="Genomic_DNA"/>
</dbReference>
<evidence type="ECO:0000256" key="4">
    <source>
        <dbReference type="ARBA" id="ARBA00022734"/>
    </source>
</evidence>
<evidence type="ECO:0000256" key="7">
    <source>
        <dbReference type="RuleBase" id="RU369099"/>
    </source>
</evidence>
<dbReference type="AlphaFoldDB" id="G3AWV0"/>
<accession>G3AWV0</accession>
<dbReference type="GO" id="GO:0030970">
    <property type="term" value="P:retrograde protein transport, ER to cytosol"/>
    <property type="evidence" value="ECO:0007669"/>
    <property type="project" value="TreeGrafter"/>
</dbReference>
<keyword evidence="3 8" id="KW-0732">Signal</keyword>
<evidence type="ECO:0000259" key="9">
    <source>
        <dbReference type="PROSITE" id="PS51914"/>
    </source>
</evidence>
<evidence type="ECO:0000313" key="10">
    <source>
        <dbReference type="EMBL" id="EGV66624.1"/>
    </source>
</evidence>
<dbReference type="GO" id="GO:0030246">
    <property type="term" value="F:carbohydrate binding"/>
    <property type="evidence" value="ECO:0007669"/>
    <property type="project" value="UniProtKB-UniRule"/>
</dbReference>
<dbReference type="InterPro" id="IPR044865">
    <property type="entry name" value="MRH_dom"/>
</dbReference>
<dbReference type="GO" id="GO:0005789">
    <property type="term" value="C:endoplasmic reticulum membrane"/>
    <property type="evidence" value="ECO:0007669"/>
    <property type="project" value="UniProtKB-SubCell"/>
</dbReference>
<dbReference type="InterPro" id="IPR009011">
    <property type="entry name" value="Man6P_isomerase_rcpt-bd_dom_sf"/>
</dbReference>
<dbReference type="Proteomes" id="UP000000707">
    <property type="component" value="Unassembled WGS sequence"/>
</dbReference>
<dbReference type="HOGENOM" id="CLU_036515_0_0_1"/>
<name>G3AWV0_CANTC</name>
<dbReference type="GO" id="GO:0005788">
    <property type="term" value="C:endoplasmic reticulum lumen"/>
    <property type="evidence" value="ECO:0007669"/>
    <property type="project" value="UniProtKB-UniRule"/>
</dbReference>
<comment type="similarity">
    <text evidence="2 7">Belongs to the OS-9 family.</text>
</comment>
<proteinExistence type="inferred from homology"/>
<reference evidence="10 11" key="1">
    <citation type="journal article" date="2011" name="Proc. Natl. Acad. Sci. U.S.A.">
        <title>Comparative genomics of xylose-fermenting fungi for enhanced biofuel production.</title>
        <authorList>
            <person name="Wohlbach D.J."/>
            <person name="Kuo A."/>
            <person name="Sato T.K."/>
            <person name="Potts K.M."/>
            <person name="Salamov A.A."/>
            <person name="LaButti K.M."/>
            <person name="Sun H."/>
            <person name="Clum A."/>
            <person name="Pangilinan J.L."/>
            <person name="Lindquist E.A."/>
            <person name="Lucas S."/>
            <person name="Lapidus A."/>
            <person name="Jin M."/>
            <person name="Gunawan C."/>
            <person name="Balan V."/>
            <person name="Dale B.E."/>
            <person name="Jeffries T.W."/>
            <person name="Zinkel R."/>
            <person name="Barry K.W."/>
            <person name="Grigoriev I.V."/>
            <person name="Gasch A.P."/>
        </authorList>
    </citation>
    <scope>NUCLEOTIDE SEQUENCE [LARGE SCALE GENOMIC DNA]</scope>
    <source>
        <strain evidence="11">ATCC 10573 / BCRC 21748 / CBS 615 / JCM 9827 / NBRC 10315 / NRRL Y-1498 / VKM Y-70</strain>
    </source>
</reference>
<evidence type="ECO:0000256" key="3">
    <source>
        <dbReference type="ARBA" id="ARBA00022729"/>
    </source>
</evidence>
<gene>
    <name evidence="10" type="ORF">CANTEDRAFT_112337</name>
</gene>
<dbReference type="GO" id="GO:0030968">
    <property type="term" value="P:endoplasmic reticulum unfolded protein response"/>
    <property type="evidence" value="ECO:0007669"/>
    <property type="project" value="UniProtKB-UniRule"/>
</dbReference>
<dbReference type="PANTHER" id="PTHR15414:SF0">
    <property type="entry name" value="ENDOPLASMIC RETICULUM LECTIN 1"/>
    <property type="match status" value="1"/>
</dbReference>